<evidence type="ECO:0000313" key="2">
    <source>
        <dbReference type="EMBL" id="CAD1842301.1"/>
    </source>
</evidence>
<dbReference type="EMBL" id="LR862135">
    <property type="protein sequence ID" value="CAD1842301.1"/>
    <property type="molecule type" value="Genomic_DNA"/>
</dbReference>
<reference evidence="2" key="1">
    <citation type="submission" date="2020-07" db="EMBL/GenBank/DDBJ databases">
        <authorList>
            <person name="Lin J."/>
        </authorList>
    </citation>
    <scope>NUCLEOTIDE SEQUENCE</scope>
</reference>
<organism evidence="2">
    <name type="scientific">Ananas comosus var. bracteatus</name>
    <name type="common">red pineapple</name>
    <dbReference type="NCBI Taxonomy" id="296719"/>
    <lineage>
        <taxon>Eukaryota</taxon>
        <taxon>Viridiplantae</taxon>
        <taxon>Streptophyta</taxon>
        <taxon>Embryophyta</taxon>
        <taxon>Tracheophyta</taxon>
        <taxon>Spermatophyta</taxon>
        <taxon>Magnoliopsida</taxon>
        <taxon>Liliopsida</taxon>
        <taxon>Poales</taxon>
        <taxon>Bromeliaceae</taxon>
        <taxon>Bromelioideae</taxon>
        <taxon>Ananas</taxon>
    </lineage>
</organism>
<feature type="compositionally biased region" description="Acidic residues" evidence="1">
    <location>
        <begin position="197"/>
        <end position="208"/>
    </location>
</feature>
<gene>
    <name evidence="2" type="ORF">CB5_LOCUS25512</name>
</gene>
<name>A0A6V7QH73_ANACO</name>
<feature type="compositionally biased region" description="Low complexity" evidence="1">
    <location>
        <begin position="86"/>
        <end position="101"/>
    </location>
</feature>
<feature type="compositionally biased region" description="Acidic residues" evidence="1">
    <location>
        <begin position="217"/>
        <end position="229"/>
    </location>
</feature>
<protein>
    <submittedName>
        <fullName evidence="2">Uncharacterized protein</fullName>
    </submittedName>
</protein>
<proteinExistence type="predicted"/>
<feature type="region of interest" description="Disordered" evidence="1">
    <location>
        <begin position="177"/>
        <end position="266"/>
    </location>
</feature>
<feature type="compositionally biased region" description="Basic and acidic residues" evidence="1">
    <location>
        <begin position="183"/>
        <end position="196"/>
    </location>
</feature>
<accession>A0A6V7QH73</accession>
<feature type="compositionally biased region" description="Basic residues" evidence="1">
    <location>
        <begin position="236"/>
        <end position="261"/>
    </location>
</feature>
<evidence type="ECO:0000256" key="1">
    <source>
        <dbReference type="SAM" id="MobiDB-lite"/>
    </source>
</evidence>
<sequence>MASNAAYASITVRLSHPTAAIRLRIPGIPTPVDSRARSPLQIPNCPFRCPQTPSRSQTPAMARVAVILAVILSLFVLSHARLSAEPTTTTAAAATTSSETSTDADPEPSETVDPTVHVYPINQIGDGALPAGDILRHIDFSLRRPIYHHRHHFRHFHGHRRHRMRAMEIALGADAVGLPGDRIPLRSSEEKGLVKEEGEEEKPTEEEEKIEKREGDSDSDSDSDDDEEEKIERMEKRKRNCKKNKKKHHLRRFHHHHHHHRHEQDEAEKIGFMKRFWDFLNRF</sequence>
<feature type="region of interest" description="Disordered" evidence="1">
    <location>
        <begin position="86"/>
        <end position="116"/>
    </location>
</feature>
<dbReference type="AlphaFoldDB" id="A0A6V7QH73"/>